<feature type="binding site" evidence="8">
    <location>
        <position position="410"/>
    </location>
    <ligand>
        <name>Na(+)</name>
        <dbReference type="ChEBI" id="CHEBI:29101"/>
        <label>1</label>
    </ligand>
</feature>
<dbReference type="GO" id="GO:0005886">
    <property type="term" value="C:plasma membrane"/>
    <property type="evidence" value="ECO:0007669"/>
    <property type="project" value="TreeGrafter"/>
</dbReference>
<feature type="binding site" evidence="8">
    <location>
        <position position="94"/>
    </location>
    <ligand>
        <name>Na(+)</name>
        <dbReference type="ChEBI" id="CHEBI:29101"/>
        <label>1</label>
    </ligand>
</feature>
<evidence type="ECO:0000256" key="7">
    <source>
        <dbReference type="ARBA" id="ARBA00023136"/>
    </source>
</evidence>
<dbReference type="PROSITE" id="PS50267">
    <property type="entry name" value="NA_NEUROTRAN_SYMP_3"/>
    <property type="match status" value="1"/>
</dbReference>
<dbReference type="GO" id="GO:0015187">
    <property type="term" value="F:glycine transmembrane transporter activity"/>
    <property type="evidence" value="ECO:0007669"/>
    <property type="project" value="TreeGrafter"/>
</dbReference>
<keyword evidence="9" id="KW-1015">Disulfide bond</keyword>
<dbReference type="EMBL" id="KQ435710">
    <property type="protein sequence ID" value="KOX79786.1"/>
    <property type="molecule type" value="Genomic_DNA"/>
</dbReference>
<evidence type="ECO:0000256" key="4">
    <source>
        <dbReference type="ARBA" id="ARBA00022692"/>
    </source>
</evidence>
<feature type="transmembrane region" description="Helical" evidence="11">
    <location>
        <begin position="375"/>
        <end position="392"/>
    </location>
</feature>
<comment type="subcellular location">
    <subcellularLocation>
        <location evidence="1">Membrane</location>
        <topology evidence="1">Multi-pass membrane protein</topology>
    </subcellularLocation>
</comment>
<sequence length="841" mass="94082">MQTRLPKNLRAKKSRCLGLVFGNTRKMGFNSAINEMFRACSTLDLQSPSYAEISCEIETKRVSLGVGGALVELAQDPERGSWANPIEFVLSCIGYAVGIGNVWRFPYLVYRNGGGAFLIPFVLMLLTMGLPIFFLELAIGQYSGLGPNEAFTRMAPALEGLGYCTLVVILLVMVYYMVIVAWTLFYTFVSFVPKLGWAYCDNDFNTNDCYSGLQEIQCQTDDPETIFYNKTCMKAQRICRSFGFENGNVTHCFDDNRVEQLRQLYTRVLSSEEYFNDYVLGLRGATWEHFGGIRWELLGCLTLAWIICFLCLMRGVQSIGKVVYFTALFPYVMLTALLIRGVTLDGAGEGSLWFITPKWSTLESTGVWADAASQVFYSLGIGCGSLITLSSYSNFNNNCHRDAIFVTLTNLATSIFAGFVIFSIMGFLAHQMGIPVDDVIKSGAGLAFIAYPEAVARMPLPNLWAVLFFVMLFILGIGSQFAGVQAINTAILDLRPDLRKHEVYVVLAICVTCWLLAIPMVFDGGIYLFTLMDWNTASWAILLIGIAEVGVVGWCYGCNKFLRNIAKNAPQILVAQLGCARAYHLSAGIEFWKLEFLPLRGYFSKAENVSSHNLFKPTYFALLSRQSTELLRTQMKEISTNCVSVNDENTAQWNFIQTNPTNSNSSQRANFTVESPATEVNKAHVKEIKVSGNVFPHLFLVQRNRHSITQYNSVIWYPNIESTIRGKNLHTLKAKSIFCGEVTKRTSERTISTNTLATILTSFGVDAPEFFLISPIIMLHGLFTEKRVDTSIRANDHRIAKPFCCVARDGNASWILKYVSIIMIFAQERLSPDSSLLDRFP</sequence>
<organism evidence="12 13">
    <name type="scientific">Melipona quadrifasciata</name>
    <dbReference type="NCBI Taxonomy" id="166423"/>
    <lineage>
        <taxon>Eukaryota</taxon>
        <taxon>Metazoa</taxon>
        <taxon>Ecdysozoa</taxon>
        <taxon>Arthropoda</taxon>
        <taxon>Hexapoda</taxon>
        <taxon>Insecta</taxon>
        <taxon>Pterygota</taxon>
        <taxon>Neoptera</taxon>
        <taxon>Endopterygota</taxon>
        <taxon>Hymenoptera</taxon>
        <taxon>Apocrita</taxon>
        <taxon>Aculeata</taxon>
        <taxon>Apoidea</taxon>
        <taxon>Anthophila</taxon>
        <taxon>Apidae</taxon>
        <taxon>Melipona</taxon>
    </lineage>
</organism>
<evidence type="ECO:0000256" key="3">
    <source>
        <dbReference type="ARBA" id="ARBA00022448"/>
    </source>
</evidence>
<feature type="transmembrane region" description="Helical" evidence="11">
    <location>
        <begin position="117"/>
        <end position="139"/>
    </location>
</feature>
<evidence type="ECO:0000256" key="5">
    <source>
        <dbReference type="ARBA" id="ARBA00022847"/>
    </source>
</evidence>
<feature type="binding site" evidence="8">
    <location>
        <position position="378"/>
    </location>
    <ligand>
        <name>Na(+)</name>
        <dbReference type="ChEBI" id="CHEBI:29101"/>
        <label>1</label>
    </ligand>
</feature>
<dbReference type="InterPro" id="IPR000175">
    <property type="entry name" value="Na/ntran_symport"/>
</dbReference>
<dbReference type="AlphaFoldDB" id="A0A0M9AAF7"/>
<evidence type="ECO:0000313" key="13">
    <source>
        <dbReference type="Proteomes" id="UP000053105"/>
    </source>
</evidence>
<dbReference type="GO" id="GO:0089718">
    <property type="term" value="P:amino acid import across plasma membrane"/>
    <property type="evidence" value="ECO:0007669"/>
    <property type="project" value="TreeGrafter"/>
</dbReference>
<feature type="transmembrane region" description="Helical" evidence="11">
    <location>
        <begin position="404"/>
        <end position="429"/>
    </location>
</feature>
<keyword evidence="8" id="KW-0479">Metal-binding</keyword>
<dbReference type="OrthoDB" id="6581954at2759"/>
<keyword evidence="6 11" id="KW-1133">Transmembrane helix</keyword>
<name>A0A0M9AAF7_9HYME</name>
<gene>
    <name evidence="12" type="ORF">WN51_11396</name>
</gene>
<feature type="transmembrane region" description="Helical" evidence="11">
    <location>
        <begin position="322"/>
        <end position="343"/>
    </location>
</feature>
<keyword evidence="7 11" id="KW-0472">Membrane</keyword>
<evidence type="ECO:0000256" key="9">
    <source>
        <dbReference type="PIRSR" id="PIRSR600175-2"/>
    </source>
</evidence>
<feature type="binding site" evidence="8">
    <location>
        <position position="475"/>
    </location>
    <ligand>
        <name>Na(+)</name>
        <dbReference type="ChEBI" id="CHEBI:29101"/>
        <label>1</label>
    </ligand>
</feature>
<feature type="binding site" evidence="8">
    <location>
        <position position="97"/>
    </location>
    <ligand>
        <name>Na(+)</name>
        <dbReference type="ChEBI" id="CHEBI:29101"/>
        <label>1</label>
    </ligand>
</feature>
<evidence type="ECO:0000256" key="8">
    <source>
        <dbReference type="PIRSR" id="PIRSR600175-1"/>
    </source>
</evidence>
<dbReference type="SUPFAM" id="SSF161070">
    <property type="entry name" value="SNF-like"/>
    <property type="match status" value="1"/>
</dbReference>
<dbReference type="Pfam" id="PF00209">
    <property type="entry name" value="SNF"/>
    <property type="match status" value="1"/>
</dbReference>
<dbReference type="Proteomes" id="UP000053105">
    <property type="component" value="Unassembled WGS sequence"/>
</dbReference>
<evidence type="ECO:0000256" key="11">
    <source>
        <dbReference type="SAM" id="Phobius"/>
    </source>
</evidence>
<evidence type="ECO:0000313" key="12">
    <source>
        <dbReference type="EMBL" id="KOX79786.1"/>
    </source>
</evidence>
<reference evidence="12 13" key="1">
    <citation type="submission" date="2015-07" db="EMBL/GenBank/DDBJ databases">
        <title>The genome of Melipona quadrifasciata.</title>
        <authorList>
            <person name="Pan H."/>
            <person name="Kapheim K."/>
        </authorList>
    </citation>
    <scope>NUCLEOTIDE SEQUENCE [LARGE SCALE GENOMIC DNA]</scope>
    <source>
        <strain evidence="12">0111107301</strain>
        <tissue evidence="12">Whole body</tissue>
    </source>
</reference>
<keyword evidence="4 10" id="KW-0812">Transmembrane</keyword>
<feature type="transmembrane region" description="Helical" evidence="11">
    <location>
        <begin position="537"/>
        <end position="557"/>
    </location>
</feature>
<keyword evidence="8" id="KW-0915">Sodium</keyword>
<keyword evidence="13" id="KW-1185">Reference proteome</keyword>
<protein>
    <recommendedName>
        <fullName evidence="10">Transporter</fullName>
    </recommendedName>
</protein>
<proteinExistence type="inferred from homology"/>
<dbReference type="PANTHER" id="PTHR11616:SF236">
    <property type="entry name" value="TRANSPORTER"/>
    <property type="match status" value="1"/>
</dbReference>
<dbReference type="GO" id="GO:0046872">
    <property type="term" value="F:metal ion binding"/>
    <property type="evidence" value="ECO:0007669"/>
    <property type="project" value="UniProtKB-KW"/>
</dbReference>
<feature type="transmembrane region" description="Helical" evidence="11">
    <location>
        <begin position="463"/>
        <end position="482"/>
    </location>
</feature>
<dbReference type="PROSITE" id="PS00610">
    <property type="entry name" value="NA_NEUROTRAN_SYMP_1"/>
    <property type="match status" value="1"/>
</dbReference>
<dbReference type="PANTHER" id="PTHR11616">
    <property type="entry name" value="SODIUM/CHLORIDE DEPENDENT TRANSPORTER"/>
    <property type="match status" value="1"/>
</dbReference>
<feature type="transmembrane region" description="Helical" evidence="11">
    <location>
        <begin position="503"/>
        <end position="522"/>
    </location>
</feature>
<keyword evidence="5 10" id="KW-0769">Symport</keyword>
<feature type="binding site" evidence="8">
    <location>
        <position position="101"/>
    </location>
    <ligand>
        <name>Na(+)</name>
        <dbReference type="ChEBI" id="CHEBI:29101"/>
        <label>1</label>
    </ligand>
</feature>
<feature type="transmembrane region" description="Helical" evidence="11">
    <location>
        <begin position="160"/>
        <end position="185"/>
    </location>
</feature>
<accession>A0A0M9AAF7</accession>
<feature type="binding site" evidence="8">
    <location>
        <position position="96"/>
    </location>
    <ligand>
        <name>Na(+)</name>
        <dbReference type="ChEBI" id="CHEBI:29101"/>
        <label>1</label>
    </ligand>
</feature>
<feature type="transmembrane region" description="Helical" evidence="11">
    <location>
        <begin position="293"/>
        <end position="313"/>
    </location>
</feature>
<keyword evidence="3 10" id="KW-0813">Transport</keyword>
<feature type="disulfide bond" evidence="9">
    <location>
        <begin position="200"/>
        <end position="209"/>
    </location>
</feature>
<dbReference type="STRING" id="166423.A0A0M9AAF7"/>
<dbReference type="GO" id="GO:0015179">
    <property type="term" value="F:L-amino acid transmembrane transporter activity"/>
    <property type="evidence" value="ECO:0007669"/>
    <property type="project" value="TreeGrafter"/>
</dbReference>
<dbReference type="GO" id="GO:0005283">
    <property type="term" value="F:amino acid:sodium symporter activity"/>
    <property type="evidence" value="ECO:0007669"/>
    <property type="project" value="TreeGrafter"/>
</dbReference>
<evidence type="ECO:0000256" key="6">
    <source>
        <dbReference type="ARBA" id="ARBA00022989"/>
    </source>
</evidence>
<comment type="similarity">
    <text evidence="2 10">Belongs to the sodium:neurotransmitter symporter (SNF) (TC 2.A.22) family.</text>
</comment>
<feature type="binding site" evidence="8">
    <location>
        <position position="479"/>
    </location>
    <ligand>
        <name>Na(+)</name>
        <dbReference type="ChEBI" id="CHEBI:29101"/>
        <label>1</label>
    </ligand>
</feature>
<evidence type="ECO:0000256" key="2">
    <source>
        <dbReference type="ARBA" id="ARBA00006459"/>
    </source>
</evidence>
<evidence type="ECO:0000256" key="1">
    <source>
        <dbReference type="ARBA" id="ARBA00004141"/>
    </source>
</evidence>
<evidence type="ECO:0000256" key="10">
    <source>
        <dbReference type="RuleBase" id="RU003732"/>
    </source>
</evidence>
<feature type="transmembrane region" description="Helical" evidence="11">
    <location>
        <begin position="88"/>
        <end position="105"/>
    </location>
</feature>
<dbReference type="InterPro" id="IPR037272">
    <property type="entry name" value="SNS_sf"/>
</dbReference>
<dbReference type="PRINTS" id="PR00176">
    <property type="entry name" value="NANEUSMPORT"/>
</dbReference>